<name>A0ACC1LKW4_9FUNG</name>
<keyword evidence="1" id="KW-0436">Ligase</keyword>
<proteinExistence type="predicted"/>
<protein>
    <submittedName>
        <fullName evidence="1">Ubiquitin ligase (Cullin) of SCF</fullName>
    </submittedName>
</protein>
<organism evidence="1 2">
    <name type="scientific">Coemansia furcata</name>
    <dbReference type="NCBI Taxonomy" id="417177"/>
    <lineage>
        <taxon>Eukaryota</taxon>
        <taxon>Fungi</taxon>
        <taxon>Fungi incertae sedis</taxon>
        <taxon>Zoopagomycota</taxon>
        <taxon>Kickxellomycotina</taxon>
        <taxon>Kickxellomycetes</taxon>
        <taxon>Kickxellales</taxon>
        <taxon>Kickxellaceae</taxon>
        <taxon>Coemansia</taxon>
    </lineage>
</organism>
<accession>A0ACC1LKW4</accession>
<gene>
    <name evidence="1" type="primary">CDC53_2</name>
    <name evidence="1" type="ORF">H4S07_001973</name>
</gene>
<evidence type="ECO:0000313" key="1">
    <source>
        <dbReference type="EMBL" id="KAJ2811580.1"/>
    </source>
</evidence>
<reference evidence="1" key="1">
    <citation type="submission" date="2022-07" db="EMBL/GenBank/DDBJ databases">
        <title>Phylogenomic reconstructions and comparative analyses of Kickxellomycotina fungi.</title>
        <authorList>
            <person name="Reynolds N.K."/>
            <person name="Stajich J.E."/>
            <person name="Barry K."/>
            <person name="Grigoriev I.V."/>
            <person name="Crous P."/>
            <person name="Smith M.E."/>
        </authorList>
    </citation>
    <scope>NUCLEOTIDE SEQUENCE</scope>
    <source>
        <strain evidence="1">CBS 102833</strain>
    </source>
</reference>
<keyword evidence="2" id="KW-1185">Reference proteome</keyword>
<comment type="caution">
    <text evidence="1">The sequence shown here is derived from an EMBL/GenBank/DDBJ whole genome shotgun (WGS) entry which is preliminary data.</text>
</comment>
<feature type="non-terminal residue" evidence="1">
    <location>
        <position position="757"/>
    </location>
</feature>
<dbReference type="Proteomes" id="UP001140096">
    <property type="component" value="Unassembled WGS sequence"/>
</dbReference>
<dbReference type="EMBL" id="JANBUP010000404">
    <property type="protein sequence ID" value="KAJ2811580.1"/>
    <property type="molecule type" value="Genomic_DNA"/>
</dbReference>
<sequence length="757" mass="83569">MADVLFWSDLRQRLDGVLVEQQAMSISDYLSIGNAVSQHVQRAKAGMAAEEVRQWVAAYVNGHLGVVAQRMQQLERGAPLIAAYVAQWQHFAQASQALSGSLSRAVGSGMHEAMVQAWYTTVFQRIATSIAAAAVALVDEVRKGGGVDDPQLLSTLHGTLAELRPAHAPELPGGKPLGVYFAWYLEPYVWAAVRHIDSCTRHLRTPGSTREYIRAVTRLLDDEERRGAAYLRAESVDDLRCVLAQRFVAGNLAAIHAEAARMLGSSQEDLRSVFCLLRRVPADRAAMQPLRDAFKAYVAEHTLAAMPSLVELNPGDASVSSLAFARNAVDWLLAELGRRQEMTLRCFDDEPGFRASLDAGLREAINSGRLMGPDHPQLQAPRLLAGYFGLLLQPDSALAQELAAAHPTGFENAVESRVRDALQLCELVSSKDRLMRHYKSLLARRLITDSGSNADLESAVVNMLAQPMGFENTLQVSNMLTDISLSQDFSAQYRPILSSASMDVAVKILGSRWWSENLISESSPGLIVPQQVSAACDRLSELYAAGRNNASSGRRKLQWQWQWSYSKATIQLYFPHSVGRAAQTGYTIIANAYQLSILALFTDMSCLGFASRQLTPDVISRSIKLDLATVNMELAVLMRAGLLVTDSGSGAVMMNSSFNSRRLRIDISGIKRKCQESVAETREIDTRVDMHRFGLVKAAIVDALKRRSRMHHKDLLELVTVKCSRTFVVDRTVFKSAIGFLTEEEYICKSKDDFNVY</sequence>
<evidence type="ECO:0000313" key="2">
    <source>
        <dbReference type="Proteomes" id="UP001140096"/>
    </source>
</evidence>